<name>E5E4A0_9CAUD</name>
<reference evidence="1 2" key="1">
    <citation type="journal article" date="2010" name="Virol. J.">
        <title>Genomes of the T4-related bacteriophages as windows on microbial genome evolution.</title>
        <authorList>
            <person name="Petrov V.M."/>
            <person name="Ratnayaka S."/>
            <person name="Nolan J.M."/>
            <person name="Miller E.S."/>
            <person name="Karam J.D."/>
        </authorList>
    </citation>
    <scope>NUCLEOTIDE SEQUENCE [LARGE SCALE GENOMIC DNA]</scope>
</reference>
<keyword evidence="2" id="KW-1185">Reference proteome</keyword>
<gene>
    <name evidence="1" type="ORF">Acj61p119</name>
</gene>
<evidence type="ECO:0000313" key="1">
    <source>
        <dbReference type="EMBL" id="ADG36084.1"/>
    </source>
</evidence>
<organism evidence="1 2">
    <name type="scientific">Acinetobacter phage Acj61</name>
    <dbReference type="NCBI Taxonomy" id="760732"/>
    <lineage>
        <taxon>Viruses</taxon>
        <taxon>Duplodnaviria</taxon>
        <taxon>Heunggongvirae</taxon>
        <taxon>Uroviricota</taxon>
        <taxon>Caudoviricetes</taxon>
        <taxon>Pantevenvirales</taxon>
        <taxon>Straboviridae</taxon>
        <taxon>Twarogvirinae</taxon>
        <taxon>Lasallevirus</taxon>
        <taxon>Lasallevirus Acj61</taxon>
        <taxon>Acinetobacter virus Acj61</taxon>
    </lineage>
</organism>
<sequence length="30" mass="3435">MNADNIFDNVSPKTTNHNVSIEFELAEREV</sequence>
<accession>E5E4A0</accession>
<dbReference type="GeneID" id="9926010"/>
<dbReference type="KEGG" id="vg:9926010"/>
<dbReference type="EMBL" id="GU911519">
    <property type="protein sequence ID" value="ADG36084.1"/>
    <property type="molecule type" value="Genomic_DNA"/>
</dbReference>
<protein>
    <submittedName>
        <fullName evidence="1">Uncharacterized protein</fullName>
    </submittedName>
</protein>
<dbReference type="Proteomes" id="UP000008730">
    <property type="component" value="Segment"/>
</dbReference>
<evidence type="ECO:0000313" key="2">
    <source>
        <dbReference type="Proteomes" id="UP000008730"/>
    </source>
</evidence>
<proteinExistence type="predicted"/>
<dbReference type="RefSeq" id="YP_004009736.1">
    <property type="nucleotide sequence ID" value="NC_014661.1"/>
</dbReference>